<dbReference type="KEGG" id="lant:TUM19329_12010"/>
<keyword evidence="2" id="KW-0472">Membrane</keyword>
<sequence>MAFTLTFLGTDTQFPGWDVHLMSELPKSPAQYKNSYIFIKKNDTQELYYVKPDGEYEKAKIIDLNSFEEKINAIKNKSKDKTKLHLIDEQIKEIVTSNGGHTPALEGYDKAETLSYISTLIPGESSESLPTDGVTQYRNSKVAVVDGPTTLGPEVGDRIARGVQAILEAISRGETEINIIAHSRGAVEAILVAHELERIQTLLKKRPIDRAELTKSVCTYTTSAMNGAHRKAFDELDLDKIAPNIDKIKLSMLTIDPVPGGNYMGITRASSLAWRDPRFYRVPKIVKEYEQYIYENERTRCFKCIVPKCDSPETTSFKLCSLPGHHGTGSGNLKSQQREDVPKGKTAEHVQELAIVKIIDFLTRNGVTITPRTKNDPFDALIAQLMPVNKEKLNKLYLDLYTSIMANREAYQYFNKTSYPTLGQEQALLKKIWTVVDERIVHYKAHNDTYLNTIVPPVPGGHFLNYEHARIHLNKVLGLSDKLSLSETINNSRDKLLKICERAEKSKIQKLQPELSSDLTASLLVADKIATTLDSQEGFALLLEGLGMLIEEVRRPYLQDEFIDLEQRGEIYKAVNKAFSLFNEFASTHAENEVAKTILKNLNSNLATTLKVKHDSLVNQYQGLSIKLEGSAFFARLQEEIKKISRDLAHNGAHEKDYKVMIQLNSFLDQAKELDTSKPDEIRKFIQQHITSLNENEEFQDVESELAINSLILAKLLMTEAIDDSLNYDVDSLIKEVIKSTNQLEKFREALPNFKILYDDMPYDQWDLELKEKRHHLVHLAAQYIVKKGLELDQQSIKELFIENEALYKEISGLATGLGAKNHLIFDLTEVKKLNQQFSVQVQKLEEKANKLTQEQEQLTKYLSTMEEAHEFTVRKLTQQHDSVTKELVQARMEHDLAVQKLSEVNKVEKQEFAQKAGDLKKQLDELTEVRENLAKKLSQGEREHGIQVDELIQEKESLSEQLKMLQKEHIHVVQELTTANKSQKQEFSEKVAGLEKQLNELTKGQESLTKQLAQKEKEHVKAIEELTFTQEKQRKDFSTQMDVLNEQLVKLNQEQEQLTKKLSTTEKAHELKVQQLTEQHDRVSEELAQTKKDHELAVRKLSEVNEVEKQEFAQKEGDLKKQLDELTEVREGLAKKLSQGESEHEIQVDKLIQEKESLSEQLKMLQKEHIHVVQELTTANKSQKQEFSEKVAGLEKQLNELTKGQESLTKQLAQKEKEHVKAIEELIFTQEKQRKDFSTQMDVLNEQLVKLNQEQEQLTKKLSTTEKAHELKVQQLTEQHDRVSEELAQTKKDHELAVRKLSEVNEVEKQEFAQKEGDLKKQLDELTEVREGLAKKLSQGESEHEIQVDKLIQEKESLSEQLKMLQKEHIHVVQELTTANKSQKQEFSEKVAGLEKQLNELTKGQESLTEQLAQKGKEHLKDVENLVLAEKQREELTNRIGDMGVQLVNLTERQKQLTEQLSTGNREHTFKVKELTQENDTLSGQLRMLNEKHALFMQNLSTPNEVREQEFAEEVDALQKQLAELIKVQESLTEQLNSNEKEHQRAIKKLTQENKSLELVNTYLQDDVELLKQQKKNLQGILGNSNEWKCQSIIIDKLTPLTKDYLLHLAAEIQKSIAPELDADDLSGFITQVKRIQVWPQDKASKILKEKFDAVSGLYMTLHDETILKPSEKITKFYGQLNDANEVLKKHRDPNWQNFANAAVVLGIVLTGVLPGLTVLGVMALCGKSPKFWESAGHTFFTTSSEEIAEKIPDTIMKNGITSGGS</sequence>
<keyword evidence="4" id="KW-1185">Reference proteome</keyword>
<keyword evidence="2" id="KW-1133">Transmembrane helix</keyword>
<dbReference type="Proteomes" id="UP000502894">
    <property type="component" value="Chromosome"/>
</dbReference>
<feature type="transmembrane region" description="Helical" evidence="2">
    <location>
        <begin position="1700"/>
        <end position="1726"/>
    </location>
</feature>
<keyword evidence="1" id="KW-0175">Coiled coil</keyword>
<dbReference type="EMBL" id="AP022839">
    <property type="protein sequence ID" value="BCA94840.1"/>
    <property type="molecule type" value="Genomic_DNA"/>
</dbReference>
<reference evidence="3" key="1">
    <citation type="journal article" date="2020" name="Microbiol. Resour. Announc.">
        <title>Complete Genome Sequence of Novel Psychrotolerant Legionella Strain TUM19329, Isolated from Antarctic Lake Sediment.</title>
        <authorList>
            <person name="Shimada S."/>
            <person name="Nakai R."/>
            <person name="Aoki K."/>
            <person name="Shimoeda N."/>
            <person name="Ohno G."/>
            <person name="Miyazaki Y."/>
            <person name="Kudoh S."/>
            <person name="Imura S."/>
            <person name="Watanabe K."/>
            <person name="Ishii Y."/>
            <person name="Tateda K."/>
        </authorList>
    </citation>
    <scope>NUCLEOTIDE SEQUENCE [LARGE SCALE GENOMIC DNA]</scope>
    <source>
        <strain evidence="3">TUM19329</strain>
    </source>
</reference>
<feature type="coiled-coil region" evidence="1">
    <location>
        <begin position="828"/>
        <end position="1094"/>
    </location>
</feature>
<gene>
    <name evidence="3" type="ORF">TUM19329_12010</name>
</gene>
<evidence type="ECO:0000313" key="3">
    <source>
        <dbReference type="EMBL" id="BCA94840.1"/>
    </source>
</evidence>
<name>A0A6F8T3V8_9GAMM</name>
<evidence type="ECO:0000313" key="4">
    <source>
        <dbReference type="Proteomes" id="UP000502894"/>
    </source>
</evidence>
<proteinExistence type="predicted"/>
<protein>
    <submittedName>
        <fullName evidence="3">Uncharacterized protein</fullName>
    </submittedName>
</protein>
<accession>A0A6F8T3V8</accession>
<keyword evidence="2" id="KW-0812">Transmembrane</keyword>
<evidence type="ECO:0000256" key="1">
    <source>
        <dbReference type="SAM" id="Coils"/>
    </source>
</evidence>
<feature type="coiled-coil region" evidence="1">
    <location>
        <begin position="1124"/>
        <end position="1294"/>
    </location>
</feature>
<dbReference type="RefSeq" id="WP_173235390.1">
    <property type="nucleotide sequence ID" value="NZ_AP022839.1"/>
</dbReference>
<evidence type="ECO:0000256" key="2">
    <source>
        <dbReference type="SAM" id="Phobius"/>
    </source>
</evidence>
<organism evidence="3 4">
    <name type="scientific">Legionella antarctica</name>
    <dbReference type="NCBI Taxonomy" id="2708020"/>
    <lineage>
        <taxon>Bacteria</taxon>
        <taxon>Pseudomonadati</taxon>
        <taxon>Pseudomonadota</taxon>
        <taxon>Gammaproteobacteria</taxon>
        <taxon>Legionellales</taxon>
        <taxon>Legionellaceae</taxon>
        <taxon>Legionella</taxon>
    </lineage>
</organism>
<feature type="coiled-coil region" evidence="1">
    <location>
        <begin position="1448"/>
        <end position="1568"/>
    </location>
</feature>
<feature type="coiled-coil region" evidence="1">
    <location>
        <begin position="1324"/>
        <end position="1412"/>
    </location>
</feature>